<protein>
    <submittedName>
        <fullName evidence="1">Uncharacterized protein</fullName>
    </submittedName>
</protein>
<gene>
    <name evidence="1" type="ORF">LCGC14_2316900</name>
</gene>
<organism evidence="1">
    <name type="scientific">marine sediment metagenome</name>
    <dbReference type="NCBI Taxonomy" id="412755"/>
    <lineage>
        <taxon>unclassified sequences</taxon>
        <taxon>metagenomes</taxon>
        <taxon>ecological metagenomes</taxon>
    </lineage>
</organism>
<accession>A0A0F9EWH6</accession>
<proteinExistence type="predicted"/>
<sequence>MKNNLNFKPKITKYFYENIRCGLVHSGCFESGGKISYMQNSLCKSVNNYLIINPIKLFSEVEKIFNNFLDNEDPNDLFKYLSKRLDEFQN</sequence>
<evidence type="ECO:0000313" key="1">
    <source>
        <dbReference type="EMBL" id="KKL49300.1"/>
    </source>
</evidence>
<comment type="caution">
    <text evidence="1">The sequence shown here is derived from an EMBL/GenBank/DDBJ whole genome shotgun (WGS) entry which is preliminary data.</text>
</comment>
<dbReference type="AlphaFoldDB" id="A0A0F9EWH6"/>
<reference evidence="1" key="1">
    <citation type="journal article" date="2015" name="Nature">
        <title>Complex archaea that bridge the gap between prokaryotes and eukaryotes.</title>
        <authorList>
            <person name="Spang A."/>
            <person name="Saw J.H."/>
            <person name="Jorgensen S.L."/>
            <person name="Zaremba-Niedzwiedzka K."/>
            <person name="Martijn J."/>
            <person name="Lind A.E."/>
            <person name="van Eijk R."/>
            <person name="Schleper C."/>
            <person name="Guy L."/>
            <person name="Ettema T.J."/>
        </authorList>
    </citation>
    <scope>NUCLEOTIDE SEQUENCE</scope>
</reference>
<name>A0A0F9EWH6_9ZZZZ</name>
<dbReference type="EMBL" id="LAZR01033006">
    <property type="protein sequence ID" value="KKL49300.1"/>
    <property type="molecule type" value="Genomic_DNA"/>
</dbReference>